<comment type="caution">
    <text evidence="1">The sequence shown here is derived from an EMBL/GenBank/DDBJ whole genome shotgun (WGS) entry which is preliminary data.</text>
</comment>
<proteinExistence type="predicted"/>
<dbReference type="Gene3D" id="1.20.58.220">
    <property type="entry name" value="Phosphate transport system protein phou homolog 2, domain 2"/>
    <property type="match status" value="1"/>
</dbReference>
<dbReference type="EMBL" id="PDZR01000006">
    <property type="protein sequence ID" value="PNG26508.1"/>
    <property type="molecule type" value="Genomic_DNA"/>
</dbReference>
<protein>
    <recommendedName>
        <fullName evidence="3">Phosphate transport regulator</fullName>
    </recommendedName>
</protein>
<dbReference type="OrthoDB" id="7244081at2"/>
<name>A0A2J7TIB5_METSI</name>
<sequence length="641" mass="67530">MTGKSAIAARLGESGLLLPSLIGEALQANDRIKLRFSLLQEALAQARNPHERPATFVAERQSAGLGDAQFDAIVSGAKAIDADAILAPGAGALLAGIKPDLAAMLAPVETTDPTAAAGYAARLERLGACLAGPDGDAVSAAKISAMTSGRREAGDSLHLLVMDLHKAINTIAAASAPEIIDGCSAHGASPQDRVRIAAFMRGVNRTRALAFGHPGLGATAVRTGASLTIQNDIGTTDAHVLVVHVGDQSVAVTYTDVHRPRAKFFIGMFAGEGVEFGPMSEHQTRGIGEEDVFYLLTGRFSGPEPALLSFLEALGARLVFLIDWNKARKALQIFAGKESAAELLAFAAAKEYGHRAFLELGGADLVFDAVRKVAAGRIPYGARLDDALGRAPTRDFLREVLRRTSLGLAAGRSARLIRDEIQADLSQRFESAEATLLVLIVRHLGLSRMLAGWLADLTSGGATDRRRFAARSALLEKKADALTLAAREIAGRLSGADVLLHLVNAVENAMDALDECAFLISLRPEAEALDVAEVELSTLASIGLESFSHLIRACEAAMLAPAGPRADVTDALRSIDAVLDAEHRADAALREAMRACFGAQGLDARGLTLRLEVARMIEASTDHLAHAALALRDHVLKELSA</sequence>
<dbReference type="Proteomes" id="UP000236286">
    <property type="component" value="Unassembled WGS sequence"/>
</dbReference>
<dbReference type="AlphaFoldDB" id="A0A2J7TIB5"/>
<evidence type="ECO:0000313" key="2">
    <source>
        <dbReference type="Proteomes" id="UP000236286"/>
    </source>
</evidence>
<organism evidence="1 2">
    <name type="scientific">Methylocella silvestris</name>
    <dbReference type="NCBI Taxonomy" id="199596"/>
    <lineage>
        <taxon>Bacteria</taxon>
        <taxon>Pseudomonadati</taxon>
        <taxon>Pseudomonadota</taxon>
        <taxon>Alphaproteobacteria</taxon>
        <taxon>Hyphomicrobiales</taxon>
        <taxon>Beijerinckiaceae</taxon>
        <taxon>Methylocella</taxon>
    </lineage>
</organism>
<evidence type="ECO:0008006" key="3">
    <source>
        <dbReference type="Google" id="ProtNLM"/>
    </source>
</evidence>
<evidence type="ECO:0000313" key="1">
    <source>
        <dbReference type="EMBL" id="PNG26508.1"/>
    </source>
</evidence>
<reference evidence="1 2" key="1">
    <citation type="submission" date="2017-10" db="EMBL/GenBank/DDBJ databases">
        <title>Genome announcement of Methylocella silvestris TVC from permafrost.</title>
        <authorList>
            <person name="Wang J."/>
            <person name="Geng K."/>
            <person name="Ul-Haque F."/>
            <person name="Crombie A.T."/>
            <person name="Street L.E."/>
            <person name="Wookey P.A."/>
            <person name="Murrell J.C."/>
            <person name="Pratscher J."/>
        </authorList>
    </citation>
    <scope>NUCLEOTIDE SEQUENCE [LARGE SCALE GENOMIC DNA]</scope>
    <source>
        <strain evidence="1 2">TVC</strain>
    </source>
</reference>
<accession>A0A2J7TIB5</accession>
<gene>
    <name evidence="1" type="ORF">CR492_07365</name>
</gene>
<dbReference type="InterPro" id="IPR038078">
    <property type="entry name" value="PhoU-like_sf"/>
</dbReference>
<dbReference type="RefSeq" id="WP_102843105.1">
    <property type="nucleotide sequence ID" value="NZ_PDZR01000006.1"/>
</dbReference>